<reference evidence="1" key="1">
    <citation type="journal article" date="2021" name="Proc. Natl. Acad. Sci. U.S.A.">
        <title>A Catalog of Tens of Thousands of Viruses from Human Metagenomes Reveals Hidden Associations with Chronic Diseases.</title>
        <authorList>
            <person name="Tisza M.J."/>
            <person name="Buck C.B."/>
        </authorList>
    </citation>
    <scope>NUCLEOTIDE SEQUENCE</scope>
    <source>
        <strain evidence="1">CtUS21</strain>
    </source>
</reference>
<proteinExistence type="predicted"/>
<dbReference type="EMBL" id="BK014959">
    <property type="protein sequence ID" value="DAD84388.1"/>
    <property type="molecule type" value="Genomic_DNA"/>
</dbReference>
<protein>
    <submittedName>
        <fullName evidence="1">Uncharacterized protein</fullName>
    </submittedName>
</protein>
<evidence type="ECO:0000313" key="1">
    <source>
        <dbReference type="EMBL" id="DAD84388.1"/>
    </source>
</evidence>
<accession>A0A8S5MQ89</accession>
<sequence length="33" mass="3719">MYRSLICLRSNADIVGGGADSSSVVQSRRFYFY</sequence>
<name>A0A8S5MQ89_9CAUD</name>
<organism evidence="1">
    <name type="scientific">Podoviridae sp. ctUS21</name>
    <dbReference type="NCBI Taxonomy" id="2826557"/>
    <lineage>
        <taxon>Viruses</taxon>
        <taxon>Duplodnaviria</taxon>
        <taxon>Heunggongvirae</taxon>
        <taxon>Uroviricota</taxon>
        <taxon>Caudoviricetes</taxon>
    </lineage>
</organism>